<dbReference type="AlphaFoldDB" id="A0A917UCS9"/>
<reference evidence="1" key="2">
    <citation type="submission" date="2020-09" db="EMBL/GenBank/DDBJ databases">
        <authorList>
            <person name="Sun Q."/>
            <person name="Ohkuma M."/>
        </authorList>
    </citation>
    <scope>NUCLEOTIDE SEQUENCE</scope>
    <source>
        <strain evidence="1">JCM 19831</strain>
    </source>
</reference>
<dbReference type="Proteomes" id="UP000642070">
    <property type="component" value="Unassembled WGS sequence"/>
</dbReference>
<evidence type="ECO:0000313" key="1">
    <source>
        <dbReference type="EMBL" id="GGM78436.1"/>
    </source>
</evidence>
<evidence type="ECO:0000313" key="2">
    <source>
        <dbReference type="Proteomes" id="UP000642070"/>
    </source>
</evidence>
<dbReference type="EMBL" id="BMPI01000078">
    <property type="protein sequence ID" value="GGM78436.1"/>
    <property type="molecule type" value="Genomic_DNA"/>
</dbReference>
<organism evidence="1 2">
    <name type="scientific">Dactylosporangium sucinum</name>
    <dbReference type="NCBI Taxonomy" id="1424081"/>
    <lineage>
        <taxon>Bacteria</taxon>
        <taxon>Bacillati</taxon>
        <taxon>Actinomycetota</taxon>
        <taxon>Actinomycetes</taxon>
        <taxon>Micromonosporales</taxon>
        <taxon>Micromonosporaceae</taxon>
        <taxon>Dactylosporangium</taxon>
    </lineage>
</organism>
<accession>A0A917UCS9</accession>
<protein>
    <submittedName>
        <fullName evidence="1">Uncharacterized protein</fullName>
    </submittedName>
</protein>
<proteinExistence type="predicted"/>
<gene>
    <name evidence="1" type="ORF">GCM10007977_094940</name>
</gene>
<comment type="caution">
    <text evidence="1">The sequence shown here is derived from an EMBL/GenBank/DDBJ whole genome shotgun (WGS) entry which is preliminary data.</text>
</comment>
<name>A0A917UCS9_9ACTN</name>
<reference evidence="1" key="1">
    <citation type="journal article" date="2014" name="Int. J. Syst. Evol. Microbiol.">
        <title>Complete genome sequence of Corynebacterium casei LMG S-19264T (=DSM 44701T), isolated from a smear-ripened cheese.</title>
        <authorList>
            <consortium name="US DOE Joint Genome Institute (JGI-PGF)"/>
            <person name="Walter F."/>
            <person name="Albersmeier A."/>
            <person name="Kalinowski J."/>
            <person name="Ruckert C."/>
        </authorList>
    </citation>
    <scope>NUCLEOTIDE SEQUENCE</scope>
    <source>
        <strain evidence="1">JCM 19831</strain>
    </source>
</reference>
<keyword evidence="2" id="KW-1185">Reference proteome</keyword>
<sequence length="220" mass="23457">MSSADLTSVASIDIASARGRSQALEIAAFEASMLVRCTGMWGRGAGGRAGGGLRTGFARIASGSLAEFSRSSAADRLAELLRTVGRLASVHRYMAGTRHRYEISQVFTEPGTVGLLEHTWQQGYVEICGWPHQSHQPRSPRRARHAGLLSEAAWRAMLLVSGPIRANSPGLRVADLDTAILLVRAGRTLRMPVRMSRRPGGQLLLVVPDGTRSSAAGTGS</sequence>